<dbReference type="Pfam" id="PF12949">
    <property type="entry name" value="HeH"/>
    <property type="match status" value="1"/>
</dbReference>
<evidence type="ECO:0000259" key="8">
    <source>
        <dbReference type="Pfam" id="PF09402"/>
    </source>
</evidence>
<feature type="transmembrane region" description="Helical" evidence="7">
    <location>
        <begin position="1011"/>
        <end position="1033"/>
    </location>
</feature>
<feature type="transmembrane region" description="Helical" evidence="7">
    <location>
        <begin position="1184"/>
        <end position="1206"/>
    </location>
</feature>
<protein>
    <submittedName>
        <fullName evidence="10">Uncharacterized protein</fullName>
    </submittedName>
</protein>
<dbReference type="Proteomes" id="UP000095009">
    <property type="component" value="Unassembled WGS sequence"/>
</dbReference>
<feature type="transmembrane region" description="Helical" evidence="7">
    <location>
        <begin position="1255"/>
        <end position="1279"/>
    </location>
</feature>
<keyword evidence="4 7" id="KW-0472">Membrane</keyword>
<dbReference type="InterPro" id="IPR025856">
    <property type="entry name" value="HeH/LEM_domain"/>
</dbReference>
<evidence type="ECO:0000256" key="4">
    <source>
        <dbReference type="ARBA" id="ARBA00023136"/>
    </source>
</evidence>
<dbReference type="PANTHER" id="PTHR47808">
    <property type="entry name" value="INNER NUCLEAR MEMBRANE PROTEIN HEH2-RELATED"/>
    <property type="match status" value="1"/>
</dbReference>
<feature type="transmembrane region" description="Helical" evidence="7">
    <location>
        <begin position="930"/>
        <end position="949"/>
    </location>
</feature>
<dbReference type="CDD" id="cd12935">
    <property type="entry name" value="LEM_like"/>
    <property type="match status" value="1"/>
</dbReference>
<accession>A0A1E3PFG5</accession>
<dbReference type="CDD" id="cd06174">
    <property type="entry name" value="MFS"/>
    <property type="match status" value="1"/>
</dbReference>
<feature type="transmembrane region" description="Helical" evidence="7">
    <location>
        <begin position="1131"/>
        <end position="1154"/>
    </location>
</feature>
<dbReference type="GO" id="GO:0005783">
    <property type="term" value="C:endoplasmic reticulum"/>
    <property type="evidence" value="ECO:0007669"/>
    <property type="project" value="TreeGrafter"/>
</dbReference>
<evidence type="ECO:0000256" key="6">
    <source>
        <dbReference type="SAM" id="MobiDB-lite"/>
    </source>
</evidence>
<name>A0A1E3PFG5_9ASCO</name>
<comment type="subcellular location">
    <subcellularLocation>
        <location evidence="1">Nucleus membrane</location>
    </subcellularLocation>
</comment>
<feature type="transmembrane region" description="Helical" evidence="7">
    <location>
        <begin position="1488"/>
        <end position="1507"/>
    </location>
</feature>
<feature type="transmembrane region" description="Helical" evidence="7">
    <location>
        <begin position="1527"/>
        <end position="1549"/>
    </location>
</feature>
<feature type="compositionally biased region" description="Basic and acidic residues" evidence="6">
    <location>
        <begin position="70"/>
        <end position="103"/>
    </location>
</feature>
<feature type="transmembrane region" description="Helical" evidence="7">
    <location>
        <begin position="1326"/>
        <end position="1346"/>
    </location>
</feature>
<evidence type="ECO:0000256" key="1">
    <source>
        <dbReference type="ARBA" id="ARBA00004126"/>
    </source>
</evidence>
<feature type="domain" description="Man1/Src1-like C-terminal" evidence="8">
    <location>
        <begin position="1793"/>
        <end position="1950"/>
    </location>
</feature>
<dbReference type="Pfam" id="PF09402">
    <property type="entry name" value="MSC"/>
    <property type="match status" value="2"/>
</dbReference>
<gene>
    <name evidence="10" type="ORF">NADFUDRAFT_79740</name>
</gene>
<feature type="region of interest" description="Disordered" evidence="6">
    <location>
        <begin position="60"/>
        <end position="263"/>
    </location>
</feature>
<dbReference type="STRING" id="857566.A0A1E3PFG5"/>
<dbReference type="InterPro" id="IPR044780">
    <property type="entry name" value="Heh2/Src1"/>
</dbReference>
<feature type="transmembrane region" description="Helical" evidence="7">
    <location>
        <begin position="513"/>
        <end position="540"/>
    </location>
</feature>
<evidence type="ECO:0000313" key="11">
    <source>
        <dbReference type="Proteomes" id="UP000095009"/>
    </source>
</evidence>
<feature type="domain" description="HeH/LEM" evidence="9">
    <location>
        <begin position="13"/>
        <end position="47"/>
    </location>
</feature>
<evidence type="ECO:0000259" key="9">
    <source>
        <dbReference type="Pfam" id="PF12949"/>
    </source>
</evidence>
<feature type="transmembrane region" description="Helical" evidence="7">
    <location>
        <begin position="1804"/>
        <end position="1823"/>
    </location>
</feature>
<dbReference type="Gene3D" id="1.20.120.20">
    <property type="entry name" value="Apolipoprotein"/>
    <property type="match status" value="1"/>
</dbReference>
<evidence type="ECO:0000256" key="2">
    <source>
        <dbReference type="ARBA" id="ARBA00022692"/>
    </source>
</evidence>
<dbReference type="GO" id="GO:0003682">
    <property type="term" value="F:chromatin binding"/>
    <property type="evidence" value="ECO:0007669"/>
    <property type="project" value="InterPro"/>
</dbReference>
<evidence type="ECO:0000256" key="5">
    <source>
        <dbReference type="ARBA" id="ARBA00023242"/>
    </source>
</evidence>
<proteinExistence type="predicted"/>
<evidence type="ECO:0000313" key="10">
    <source>
        <dbReference type="EMBL" id="ODQ64176.1"/>
    </source>
</evidence>
<feature type="domain" description="Man1/Src1-like C-terminal" evidence="8">
    <location>
        <begin position="529"/>
        <end position="820"/>
    </location>
</feature>
<feature type="transmembrane region" description="Helical" evidence="7">
    <location>
        <begin position="1040"/>
        <end position="1060"/>
    </location>
</feature>
<organism evidence="10 11">
    <name type="scientific">Nadsonia fulvescens var. elongata DSM 6958</name>
    <dbReference type="NCBI Taxonomy" id="857566"/>
    <lineage>
        <taxon>Eukaryota</taxon>
        <taxon>Fungi</taxon>
        <taxon>Dikarya</taxon>
        <taxon>Ascomycota</taxon>
        <taxon>Saccharomycotina</taxon>
        <taxon>Dipodascomycetes</taxon>
        <taxon>Dipodascales</taxon>
        <taxon>Dipodascales incertae sedis</taxon>
        <taxon>Nadsonia</taxon>
    </lineage>
</organism>
<dbReference type="GO" id="GO:0034399">
    <property type="term" value="C:nuclear periphery"/>
    <property type="evidence" value="ECO:0007669"/>
    <property type="project" value="TreeGrafter"/>
</dbReference>
<reference evidence="10 11" key="1">
    <citation type="journal article" date="2016" name="Proc. Natl. Acad. Sci. U.S.A.">
        <title>Comparative genomics of biotechnologically important yeasts.</title>
        <authorList>
            <person name="Riley R."/>
            <person name="Haridas S."/>
            <person name="Wolfe K.H."/>
            <person name="Lopes M.R."/>
            <person name="Hittinger C.T."/>
            <person name="Goeker M."/>
            <person name="Salamov A.A."/>
            <person name="Wisecaver J.H."/>
            <person name="Long T.M."/>
            <person name="Calvey C.H."/>
            <person name="Aerts A.L."/>
            <person name="Barry K.W."/>
            <person name="Choi C."/>
            <person name="Clum A."/>
            <person name="Coughlan A.Y."/>
            <person name="Deshpande S."/>
            <person name="Douglass A.P."/>
            <person name="Hanson S.J."/>
            <person name="Klenk H.-P."/>
            <person name="LaButti K.M."/>
            <person name="Lapidus A."/>
            <person name="Lindquist E.A."/>
            <person name="Lipzen A.M."/>
            <person name="Meier-Kolthoff J.P."/>
            <person name="Ohm R.A."/>
            <person name="Otillar R.P."/>
            <person name="Pangilinan J.L."/>
            <person name="Peng Y."/>
            <person name="Rokas A."/>
            <person name="Rosa C.A."/>
            <person name="Scheuner C."/>
            <person name="Sibirny A.A."/>
            <person name="Slot J.C."/>
            <person name="Stielow J.B."/>
            <person name="Sun H."/>
            <person name="Kurtzman C.P."/>
            <person name="Blackwell M."/>
            <person name="Grigoriev I.V."/>
            <person name="Jeffries T.W."/>
        </authorList>
    </citation>
    <scope>NUCLEOTIDE SEQUENCE [LARGE SCALE GENOMIC DNA]</scope>
    <source>
        <strain evidence="10 11">DSM 6958</strain>
    </source>
</reference>
<keyword evidence="3 7" id="KW-1133">Transmembrane helix</keyword>
<dbReference type="EMBL" id="KV454412">
    <property type="protein sequence ID" value="ODQ64176.1"/>
    <property type="molecule type" value="Genomic_DNA"/>
</dbReference>
<feature type="compositionally biased region" description="Polar residues" evidence="6">
    <location>
        <begin position="217"/>
        <end position="226"/>
    </location>
</feature>
<keyword evidence="11" id="KW-1185">Reference proteome</keyword>
<feature type="transmembrane region" description="Helical" evidence="7">
    <location>
        <begin position="1395"/>
        <end position="1414"/>
    </location>
</feature>
<dbReference type="GO" id="GO:0005637">
    <property type="term" value="C:nuclear inner membrane"/>
    <property type="evidence" value="ECO:0007669"/>
    <property type="project" value="InterPro"/>
</dbReference>
<dbReference type="PANTHER" id="PTHR47808:SF2">
    <property type="entry name" value="LEM DOMAIN-CONTAINING PROTEIN 2"/>
    <property type="match status" value="1"/>
</dbReference>
<sequence length="1957" mass="219505">MDKYSYLQPGYNPASLKVAELKRILTAHKVDFAPTAKKSALVTLFKNEITPKSARLLKSLAKKKSAKSRKPAEESVKEETIKDDENPLNKKDLSKEPLVEKKSQQHKKSKRIKEQSEPPVEPAVEPSVEHTVEIQNKPKKTKKRVSKSKNLSEAESYHQKHQPILVDTSDEELKAESAINTWEKTPEKNVNQKRPSPSSESGDESDSELPAPKRAQIETSVESQETPAEMRESSNETLNKTPVEATAKSPIETLAETPIESSASTPIETVAEILTESPSEIHVKTALEAQFPIENNNANFTRVTTDENVVQVTYEETDIVIRNDQGEIIEQDTTSEMFIKETSTHSTELQEQQSSSSDAILAQEIEYIEDGFEESNVEPHRLVFEQSQDPAIAEIEEMGQDNVVLESEPEEEIILDHLSNIISFQEPEGIEYRSNMISSPAGNLEFFTEEIVSVEEVVEEVFIETTHFEENNSNQSDSDQEDDYYQNKPKFIPATTLLGRLKQRSRHMMASSLILLINSVVLASSFVALFTVILTMGLYVQKLRRVGWCDVDGNSVSAGLTYPSNTGFDFSLLGKYEVKLSPVLDKIDQLIIPQPNCFKCPEHAECFNNFNQFGEINYNSDDSARCEKSSPLGDEFNGDFFVKKLSVLKYYSSYTRTWPFPIFSCVQNPQVRQLEMAKGQTAQNQELERKSRYEELRALVIDELRTINVNAFCDNLKSDIVDSDSENIGRVEVGELYRLVGNKVADTHLLTEFEDNWFDIIEELTRIPEFSIMTYTTDDNLQQSYVQNHGRKTKSIKSHDLTKIDSGCLRLKLMHDLRKLSPSSILESFKSLLAIDFKAVLMKIYYRISNSGVFLGSVKSSNEINNFDSHTTNAIASDDLEGLHLVPATISNLGYSLKRIISAVYLSFLASLGFIGTVLSYGWLYVTYPIRLLGSFLTWSVVSVWSMWYNCSKWVLTSYFDFLVGFLRRVYSSFHFVLVDVLFRGTSFVIFSARDLFFNFCTRTLFMFQHGAMNIVKLSGALGYYLVSSYAAIQHFLVDVLVFSLKTFCVSAGLAAWNYLVLTLLRVKNLSVGTKVGVENAVDMAHDEIDELAVRSKQAIIKSQGTVGQLYSAVVTESANAVNSAVYNISYIYSSIIKAICDLVNGLTYGIAFYSGKVHQFFVYLFNSIFHGIVYVFGKFIKAVYYVFYGIGFSYSCVINWIDFALSKITNGINFIFGKFVDGIMSILYNVGYVYGCVITVIDSVLQRLGGSIKYFFSSILAGISFGLNSIIYSIAYIYKSIITGITLGVESLTYGISYTVGKIVYTISQGLMGIVNGLTYVRNGITETIASIINGLVYGVAYLYGKLISGFNGIINGLIYIVGGVTAAITFLVNGFVFTVGYSYGMLITGFNSAIYYIGFSYYQIIAGIGYVLNNITYYIGFSYYRIIAGISHVLNKTTYGIGYTFGKFNKAVSSIVRQTVSGAVGAYNTINIFFLATLNRVVYASAYLYVAVTQGLLSCFSWIIYSLGYSYGKLVDCIVSGFNEVTWGISYVFSALVSCFNSVIYSIGYVYGNFAAVLISGFTKFTHAISYIYDRFNAALVSGLNNMSYGIGHFFGKITDGLISGFNGINYGIGYIYCKFTDGLSLCFQKITYSIGYVFGNFTQGISNVVSGVINSFINLFNHVRSALWSGVNQVEQAENEIKQVIGSTQNDIKQAIGSTQNGIQKVGLHYKESTLSMVNSIEAAIKQGGMNLVNMIQTIYETMVGACQSFVIGIFRTIYKFNADMVFVIQETVSNTIGFFRDFLLPSVVNSVKSFVIRYHHVFWIILVVGFIIAATKLWLEYELIEHNRAAEVVDEVANLLRQHKASHERYLRKAGIFNFANPSPISSHTLENDDGEILSYMLIDQVEAKIFPRATESKEDYRMWQRVVKLVERHSADNYYNNTDSHIVSKRFELNGEIVRAWEWVSPEKQLSQ</sequence>
<dbReference type="GO" id="GO:0071763">
    <property type="term" value="P:nuclear membrane organization"/>
    <property type="evidence" value="ECO:0007669"/>
    <property type="project" value="TreeGrafter"/>
</dbReference>
<feature type="transmembrane region" description="Helical" evidence="7">
    <location>
        <begin position="1227"/>
        <end position="1249"/>
    </location>
</feature>
<feature type="compositionally biased region" description="Basic residues" evidence="6">
    <location>
        <begin position="60"/>
        <end position="69"/>
    </location>
</feature>
<evidence type="ECO:0000256" key="7">
    <source>
        <dbReference type="SAM" id="Phobius"/>
    </source>
</evidence>
<feature type="transmembrane region" description="Helical" evidence="7">
    <location>
        <begin position="1358"/>
        <end position="1383"/>
    </location>
</feature>
<feature type="compositionally biased region" description="Polar residues" evidence="6">
    <location>
        <begin position="178"/>
        <end position="194"/>
    </location>
</feature>
<keyword evidence="2 7" id="KW-0812">Transmembrane</keyword>
<feature type="transmembrane region" description="Helical" evidence="7">
    <location>
        <begin position="1556"/>
        <end position="1575"/>
    </location>
</feature>
<dbReference type="OrthoDB" id="2503928at2759"/>
<feature type="transmembrane region" description="Helical" evidence="7">
    <location>
        <begin position="903"/>
        <end position="924"/>
    </location>
</feature>
<feature type="compositionally biased region" description="Basic residues" evidence="6">
    <location>
        <begin position="137"/>
        <end position="147"/>
    </location>
</feature>
<feature type="transmembrane region" description="Helical" evidence="7">
    <location>
        <begin position="1161"/>
        <end position="1178"/>
    </location>
</feature>
<dbReference type="InterPro" id="IPR018996">
    <property type="entry name" value="Man1/Src1-like_C"/>
</dbReference>
<keyword evidence="5" id="KW-0539">Nucleus</keyword>
<feature type="transmembrane region" description="Helical" evidence="7">
    <location>
        <begin position="970"/>
        <end position="991"/>
    </location>
</feature>
<evidence type="ECO:0000256" key="3">
    <source>
        <dbReference type="ARBA" id="ARBA00022989"/>
    </source>
</evidence>